<keyword evidence="4" id="KW-1185">Reference proteome</keyword>
<gene>
    <name evidence="3" type="ORF">AKAME5_002255100</name>
</gene>
<dbReference type="Gene3D" id="2.60.40.10">
    <property type="entry name" value="Immunoglobulins"/>
    <property type="match status" value="1"/>
</dbReference>
<protein>
    <submittedName>
        <fullName evidence="3">Sialoadhesin-like protein</fullName>
    </submittedName>
</protein>
<feature type="region of interest" description="Disordered" evidence="1">
    <location>
        <begin position="37"/>
        <end position="66"/>
    </location>
</feature>
<name>A0AAD3NF01_LATJO</name>
<organism evidence="3 4">
    <name type="scientific">Lates japonicus</name>
    <name type="common">Japanese lates</name>
    <dbReference type="NCBI Taxonomy" id="270547"/>
    <lineage>
        <taxon>Eukaryota</taxon>
        <taxon>Metazoa</taxon>
        <taxon>Chordata</taxon>
        <taxon>Craniata</taxon>
        <taxon>Vertebrata</taxon>
        <taxon>Euteleostomi</taxon>
        <taxon>Actinopterygii</taxon>
        <taxon>Neopterygii</taxon>
        <taxon>Teleostei</taxon>
        <taxon>Neoteleostei</taxon>
        <taxon>Acanthomorphata</taxon>
        <taxon>Carangaria</taxon>
        <taxon>Carangaria incertae sedis</taxon>
        <taxon>Centropomidae</taxon>
        <taxon>Lates</taxon>
    </lineage>
</organism>
<sequence length="66" mass="7281">MEGTSVQRLLVVSSLLICSTNQARLTVSPSRSQMFEGDSVSLSCEEDDSSAGWRLRRTTTDKTRAE</sequence>
<proteinExistence type="predicted"/>
<evidence type="ECO:0000313" key="4">
    <source>
        <dbReference type="Proteomes" id="UP001279410"/>
    </source>
</evidence>
<accession>A0AAD3NF01</accession>
<evidence type="ECO:0000256" key="2">
    <source>
        <dbReference type="SAM" id="SignalP"/>
    </source>
</evidence>
<feature type="signal peptide" evidence="2">
    <location>
        <begin position="1"/>
        <end position="22"/>
    </location>
</feature>
<feature type="chain" id="PRO_5042090185" evidence="2">
    <location>
        <begin position="23"/>
        <end position="66"/>
    </location>
</feature>
<evidence type="ECO:0000313" key="3">
    <source>
        <dbReference type="EMBL" id="GLD71230.1"/>
    </source>
</evidence>
<dbReference type="InterPro" id="IPR013783">
    <property type="entry name" value="Ig-like_fold"/>
</dbReference>
<comment type="caution">
    <text evidence="3">The sequence shown here is derived from an EMBL/GenBank/DDBJ whole genome shotgun (WGS) entry which is preliminary data.</text>
</comment>
<evidence type="ECO:0000256" key="1">
    <source>
        <dbReference type="SAM" id="MobiDB-lite"/>
    </source>
</evidence>
<feature type="non-terminal residue" evidence="3">
    <location>
        <position position="1"/>
    </location>
</feature>
<dbReference type="EMBL" id="BRZM01000549">
    <property type="protein sequence ID" value="GLD71230.1"/>
    <property type="molecule type" value="Genomic_DNA"/>
</dbReference>
<dbReference type="AlphaFoldDB" id="A0AAD3NF01"/>
<dbReference type="Proteomes" id="UP001279410">
    <property type="component" value="Unassembled WGS sequence"/>
</dbReference>
<keyword evidence="2" id="KW-0732">Signal</keyword>
<reference evidence="3" key="1">
    <citation type="submission" date="2022-08" db="EMBL/GenBank/DDBJ databases">
        <title>Genome sequencing of akame (Lates japonicus).</title>
        <authorList>
            <person name="Hashiguchi Y."/>
            <person name="Takahashi H."/>
        </authorList>
    </citation>
    <scope>NUCLEOTIDE SEQUENCE</scope>
    <source>
        <strain evidence="3">Kochi</strain>
    </source>
</reference>